<dbReference type="RefSeq" id="XP_003137597.1">
    <property type="nucleotide sequence ID" value="XM_003137549.1"/>
</dbReference>
<dbReference type="KEGG" id="loa:LOAG_02011"/>
<gene>
    <name evidence="1 3" type="ORF">LOAG_02011</name>
</gene>
<dbReference type="EMBL" id="JH712128">
    <property type="protein sequence ID" value="EFO26475.1"/>
    <property type="molecule type" value="Genomic_DNA"/>
</dbReference>
<name>A0A1I7W2U3_LOALO</name>
<dbReference type="Proteomes" id="UP000095285">
    <property type="component" value="Unassembled WGS sequence"/>
</dbReference>
<accession>A0A1I7W2U3</accession>
<dbReference type="GeneID" id="9939392"/>
<dbReference type="CTD" id="9939392"/>
<keyword evidence="2" id="KW-1185">Reference proteome</keyword>
<evidence type="ECO:0000313" key="3">
    <source>
        <dbReference type="WBParaSite" id="EN70_903"/>
    </source>
</evidence>
<dbReference type="AlphaFoldDB" id="A0A1I7W2U3"/>
<sequence>MGLELRNWKMKYASSDTMATISNSPIPAGLRIKFQGDTLRKHIDCIDYSSILYVLLNYVATPRLLQISETYPPPTVQEGGRVQDFNIALQLRHLLDAGQMLRQTRGFPRFGFFFEVIVWDFEDMDGVHV</sequence>
<dbReference type="WBParaSite" id="EN70_903">
    <property type="protein sequence ID" value="EN70_903"/>
    <property type="gene ID" value="EN70_903"/>
</dbReference>
<evidence type="ECO:0000313" key="1">
    <source>
        <dbReference type="EMBL" id="EFO26475.1"/>
    </source>
</evidence>
<reference evidence="1 2" key="1">
    <citation type="submission" date="2012-04" db="EMBL/GenBank/DDBJ databases">
        <title>The Genome Sequence of Loa loa.</title>
        <authorList>
            <consortium name="The Broad Institute Genome Sequencing Platform"/>
            <consortium name="Broad Institute Genome Sequencing Center for Infectious Disease"/>
            <person name="Nutman T.B."/>
            <person name="Fink D.L."/>
            <person name="Russ C."/>
            <person name="Young S."/>
            <person name="Zeng Q."/>
            <person name="Gargeya S."/>
            <person name="Alvarado L."/>
            <person name="Berlin A."/>
            <person name="Chapman S.B."/>
            <person name="Chen Z."/>
            <person name="Freedman E."/>
            <person name="Gellesch M."/>
            <person name="Goldberg J."/>
            <person name="Griggs A."/>
            <person name="Gujja S."/>
            <person name="Heilman E.R."/>
            <person name="Heiman D."/>
            <person name="Howarth C."/>
            <person name="Mehta T."/>
            <person name="Neiman D."/>
            <person name="Pearson M."/>
            <person name="Roberts A."/>
            <person name="Saif S."/>
            <person name="Shea T."/>
            <person name="Shenoy N."/>
            <person name="Sisk P."/>
            <person name="Stolte C."/>
            <person name="Sykes S."/>
            <person name="White J."/>
            <person name="Yandava C."/>
            <person name="Haas B."/>
            <person name="Henn M.R."/>
            <person name="Nusbaum C."/>
            <person name="Birren B."/>
        </authorList>
    </citation>
    <scope>NUCLEOTIDE SEQUENCE [LARGE SCALE GENOMIC DNA]</scope>
</reference>
<protein>
    <submittedName>
        <fullName evidence="3">RWD domain-containing protein</fullName>
    </submittedName>
</protein>
<organism evidence="2 3">
    <name type="scientific">Loa loa</name>
    <name type="common">Eye worm</name>
    <name type="synonym">Filaria loa</name>
    <dbReference type="NCBI Taxonomy" id="7209"/>
    <lineage>
        <taxon>Eukaryota</taxon>
        <taxon>Metazoa</taxon>
        <taxon>Ecdysozoa</taxon>
        <taxon>Nematoda</taxon>
        <taxon>Chromadorea</taxon>
        <taxon>Rhabditida</taxon>
        <taxon>Spirurina</taxon>
        <taxon>Spiruromorpha</taxon>
        <taxon>Filarioidea</taxon>
        <taxon>Onchocercidae</taxon>
        <taxon>Loa</taxon>
    </lineage>
</organism>
<proteinExistence type="predicted"/>
<reference evidence="3" key="2">
    <citation type="submission" date="2016-11" db="UniProtKB">
        <authorList>
            <consortium name="WormBaseParasite"/>
        </authorList>
    </citation>
    <scope>IDENTIFICATION</scope>
</reference>
<accession>A0A1S0U7L6</accession>
<evidence type="ECO:0000313" key="2">
    <source>
        <dbReference type="Proteomes" id="UP000095285"/>
    </source>
</evidence>